<dbReference type="InterPro" id="IPR056632">
    <property type="entry name" value="DUF7730"/>
</dbReference>
<accession>A0A6A6FET7</accession>
<dbReference type="Pfam" id="PF24864">
    <property type="entry name" value="DUF7730"/>
    <property type="match status" value="1"/>
</dbReference>
<dbReference type="AlphaFoldDB" id="A0A6A6FET7"/>
<gene>
    <name evidence="3" type="ORF">CERZMDRAFT_84920</name>
</gene>
<dbReference type="OrthoDB" id="5413827at2759"/>
<proteinExistence type="predicted"/>
<reference evidence="3" key="1">
    <citation type="journal article" date="2020" name="Stud. Mycol.">
        <title>101 Dothideomycetes genomes: a test case for predicting lifestyles and emergence of pathogens.</title>
        <authorList>
            <person name="Haridas S."/>
            <person name="Albert R."/>
            <person name="Binder M."/>
            <person name="Bloem J."/>
            <person name="Labutti K."/>
            <person name="Salamov A."/>
            <person name="Andreopoulos B."/>
            <person name="Baker S."/>
            <person name="Barry K."/>
            <person name="Bills G."/>
            <person name="Bluhm B."/>
            <person name="Cannon C."/>
            <person name="Castanera R."/>
            <person name="Culley D."/>
            <person name="Daum C."/>
            <person name="Ezra D."/>
            <person name="Gonzalez J."/>
            <person name="Henrissat B."/>
            <person name="Kuo A."/>
            <person name="Liang C."/>
            <person name="Lipzen A."/>
            <person name="Lutzoni F."/>
            <person name="Magnuson J."/>
            <person name="Mondo S."/>
            <person name="Nolan M."/>
            <person name="Ohm R."/>
            <person name="Pangilinan J."/>
            <person name="Park H.-J."/>
            <person name="Ramirez L."/>
            <person name="Alfaro M."/>
            <person name="Sun H."/>
            <person name="Tritt A."/>
            <person name="Yoshinaga Y."/>
            <person name="Zwiers L.-H."/>
            <person name="Turgeon B."/>
            <person name="Goodwin S."/>
            <person name="Spatafora J."/>
            <person name="Crous P."/>
            <person name="Grigoriev I."/>
        </authorList>
    </citation>
    <scope>NUCLEOTIDE SEQUENCE</scope>
    <source>
        <strain evidence="3">SCOH1-5</strain>
    </source>
</reference>
<dbReference type="EMBL" id="ML992674">
    <property type="protein sequence ID" value="KAF2211957.1"/>
    <property type="molecule type" value="Genomic_DNA"/>
</dbReference>
<organism evidence="3 4">
    <name type="scientific">Cercospora zeae-maydis SCOH1-5</name>
    <dbReference type="NCBI Taxonomy" id="717836"/>
    <lineage>
        <taxon>Eukaryota</taxon>
        <taxon>Fungi</taxon>
        <taxon>Dikarya</taxon>
        <taxon>Ascomycota</taxon>
        <taxon>Pezizomycotina</taxon>
        <taxon>Dothideomycetes</taxon>
        <taxon>Dothideomycetidae</taxon>
        <taxon>Mycosphaerellales</taxon>
        <taxon>Mycosphaerellaceae</taxon>
        <taxon>Cercospora</taxon>
    </lineage>
</organism>
<evidence type="ECO:0000256" key="1">
    <source>
        <dbReference type="SAM" id="MobiDB-lite"/>
    </source>
</evidence>
<dbReference type="PANTHER" id="PTHR38790:SF4">
    <property type="entry name" value="2EXR DOMAIN-CONTAINING PROTEIN"/>
    <property type="match status" value="1"/>
</dbReference>
<keyword evidence="4" id="KW-1185">Reference proteome</keyword>
<name>A0A6A6FET7_9PEZI</name>
<protein>
    <recommendedName>
        <fullName evidence="2">DUF7730 domain-containing protein</fullName>
    </recommendedName>
</protein>
<dbReference type="PANTHER" id="PTHR38790">
    <property type="entry name" value="2EXR DOMAIN-CONTAINING PROTEIN-RELATED"/>
    <property type="match status" value="1"/>
</dbReference>
<evidence type="ECO:0000313" key="3">
    <source>
        <dbReference type="EMBL" id="KAF2211957.1"/>
    </source>
</evidence>
<dbReference type="Proteomes" id="UP000799539">
    <property type="component" value="Unassembled WGS sequence"/>
</dbReference>
<evidence type="ECO:0000259" key="2">
    <source>
        <dbReference type="Pfam" id="PF24864"/>
    </source>
</evidence>
<feature type="domain" description="DUF7730" evidence="2">
    <location>
        <begin position="27"/>
        <end position="223"/>
    </location>
</feature>
<evidence type="ECO:0000313" key="4">
    <source>
        <dbReference type="Proteomes" id="UP000799539"/>
    </source>
</evidence>
<sequence length="326" mass="36978">MAMKSRTLLDVRQCPTVLEAIHTKNASDSNFLSLPAEVRNQIYALVFGGDTKKIRVLSKRGHSPGLDVRRCTCESSEQQMIQHSKTTGDLKIFPDLFHSENEEHTDYHICCRVRQDDCLNLGSLRVCRQVYAEAALIPYSINEFIVDTIRDTFSVFTSALVPAQQRVIKRIALVGDSLPSVQMRHCKNLLAVKSLSLRVKPWAASVCALDMTRALACLPVDSVNILATWAGTRPSRYEALEAELENYLKRPLVEVRPEIRAAEQEQMREEKLKLEIAAERAKLESECKLKFKGKTFHFTEQQMAEHMSRLAAEHSGPSRKSRRCHL</sequence>
<feature type="region of interest" description="Disordered" evidence="1">
    <location>
        <begin position="307"/>
        <end position="326"/>
    </location>
</feature>
<feature type="compositionally biased region" description="Basic residues" evidence="1">
    <location>
        <begin position="317"/>
        <end position="326"/>
    </location>
</feature>